<dbReference type="Gene3D" id="3.10.10.10">
    <property type="entry name" value="HIV Type 1 Reverse Transcriptase, subunit A, domain 1"/>
    <property type="match status" value="1"/>
</dbReference>
<reference evidence="2" key="1">
    <citation type="submission" date="2018-05" db="EMBL/GenBank/DDBJ databases">
        <title>Draft genome of Mucuna pruriens seed.</title>
        <authorList>
            <person name="Nnadi N.E."/>
            <person name="Vos R."/>
            <person name="Hasami M.H."/>
            <person name="Devisetty U.K."/>
            <person name="Aguiy J.C."/>
        </authorList>
    </citation>
    <scope>NUCLEOTIDE SEQUENCE [LARGE SCALE GENOMIC DNA]</scope>
    <source>
        <strain evidence="2">JCA_2017</strain>
    </source>
</reference>
<proteinExistence type="predicted"/>
<comment type="caution">
    <text evidence="2">The sequence shown here is derived from an EMBL/GenBank/DDBJ whole genome shotgun (WGS) entry which is preliminary data.</text>
</comment>
<dbReference type="InterPro" id="IPR000477">
    <property type="entry name" value="RT_dom"/>
</dbReference>
<dbReference type="PANTHER" id="PTHR37984:SF5">
    <property type="entry name" value="PROTEIN NYNRIN-LIKE"/>
    <property type="match status" value="1"/>
</dbReference>
<feature type="non-terminal residue" evidence="2">
    <location>
        <position position="1"/>
    </location>
</feature>
<dbReference type="OrthoDB" id="529980at2759"/>
<name>A0A371HAG5_MUCPR</name>
<organism evidence="2 3">
    <name type="scientific">Mucuna pruriens</name>
    <name type="common">Velvet bean</name>
    <name type="synonym">Dolichos pruriens</name>
    <dbReference type="NCBI Taxonomy" id="157652"/>
    <lineage>
        <taxon>Eukaryota</taxon>
        <taxon>Viridiplantae</taxon>
        <taxon>Streptophyta</taxon>
        <taxon>Embryophyta</taxon>
        <taxon>Tracheophyta</taxon>
        <taxon>Spermatophyta</taxon>
        <taxon>Magnoliopsida</taxon>
        <taxon>eudicotyledons</taxon>
        <taxon>Gunneridae</taxon>
        <taxon>Pentapetalae</taxon>
        <taxon>rosids</taxon>
        <taxon>fabids</taxon>
        <taxon>Fabales</taxon>
        <taxon>Fabaceae</taxon>
        <taxon>Papilionoideae</taxon>
        <taxon>50 kb inversion clade</taxon>
        <taxon>NPAAA clade</taxon>
        <taxon>indigoferoid/millettioid clade</taxon>
        <taxon>Phaseoleae</taxon>
        <taxon>Mucuna</taxon>
    </lineage>
</organism>
<evidence type="ECO:0000259" key="1">
    <source>
        <dbReference type="Pfam" id="PF00078"/>
    </source>
</evidence>
<dbReference type="InterPro" id="IPR050951">
    <property type="entry name" value="Retrovirus_Pol_polyprotein"/>
</dbReference>
<dbReference type="Pfam" id="PF00078">
    <property type="entry name" value="RVT_1"/>
    <property type="match status" value="1"/>
</dbReference>
<evidence type="ECO:0000313" key="3">
    <source>
        <dbReference type="Proteomes" id="UP000257109"/>
    </source>
</evidence>
<dbReference type="EMBL" id="QJKJ01003151">
    <property type="protein sequence ID" value="RDX99736.1"/>
    <property type="molecule type" value="Genomic_DNA"/>
</dbReference>
<dbReference type="Proteomes" id="UP000257109">
    <property type="component" value="Unassembled WGS sequence"/>
</dbReference>
<evidence type="ECO:0000313" key="2">
    <source>
        <dbReference type="EMBL" id="RDX99736.1"/>
    </source>
</evidence>
<gene>
    <name evidence="2" type="primary">pol</name>
    <name evidence="2" type="ORF">CR513_17180</name>
</gene>
<feature type="domain" description="Reverse transcriptase" evidence="1">
    <location>
        <begin position="84"/>
        <end position="179"/>
    </location>
</feature>
<accession>A0A371HAG5</accession>
<dbReference type="InterPro" id="IPR043502">
    <property type="entry name" value="DNA/RNA_pol_sf"/>
</dbReference>
<dbReference type="PANTHER" id="PTHR37984">
    <property type="entry name" value="PROTEIN CBG26694"/>
    <property type="match status" value="1"/>
</dbReference>
<dbReference type="AlphaFoldDB" id="A0A371HAG5"/>
<keyword evidence="3" id="KW-1185">Reference proteome</keyword>
<dbReference type="SUPFAM" id="SSF56672">
    <property type="entry name" value="DNA/RNA polymerases"/>
    <property type="match status" value="1"/>
</dbReference>
<sequence length="345" mass="40306">MILKKEKKEGKKKLERKEKWGIEHHIDLTLRASLPNRLAYRTNLEKAKEIQKSKRKHEPVGHACDIGSKKRRYMEDVRKGNEWKITFNTMFRLYEWLVMPFGLINALSTFMRLMNHVLKSLIGKCVVVYFNDILIYSNCMHDHLLHVKSVLEILSKETLYVTCKNVYFYTNEVTFLSFVVGSHGVKVDKEKVKAIQDWPTSKNMEKVFSTLATPFNKILKKSVGFKWEESQETAFQALKERLMQAPILALPNIEKSFELERHAKWVEFLEKFSYVIKHKQGKMNVVVDSLSSRYALIAMLEKNGMMAFYLKEKRLGVPMNSIRQLLVKDVHEGGLMGHFGELKTL</sequence>
<dbReference type="CDD" id="cd01647">
    <property type="entry name" value="RT_LTR"/>
    <property type="match status" value="1"/>
</dbReference>
<dbReference type="Gene3D" id="3.30.70.270">
    <property type="match status" value="2"/>
</dbReference>
<protein>
    <submittedName>
        <fullName evidence="2">Retrovirus-related Pol polyprotein from transposon 17.6</fullName>
    </submittedName>
</protein>
<dbReference type="InterPro" id="IPR043128">
    <property type="entry name" value="Rev_trsase/Diguanyl_cyclase"/>
</dbReference>